<evidence type="ECO:0000313" key="2">
    <source>
        <dbReference type="EMBL" id="NUU12719.1"/>
    </source>
</evidence>
<feature type="compositionally biased region" description="Basic and acidic residues" evidence="1">
    <location>
        <begin position="64"/>
        <end position="78"/>
    </location>
</feature>
<reference evidence="2 3" key="1">
    <citation type="submission" date="2020-05" db="EMBL/GenBank/DDBJ databases">
        <title>Genome Sequencing of Type Strains.</title>
        <authorList>
            <person name="Lemaire J.F."/>
            <person name="Inderbitzin P."/>
            <person name="Gregorio O.A."/>
            <person name="Collins S.B."/>
            <person name="Wespe N."/>
            <person name="Knight-Connoni V."/>
        </authorList>
    </citation>
    <scope>NUCLEOTIDE SEQUENCE [LARGE SCALE GENOMIC DNA]</scope>
    <source>
        <strain evidence="2 3">ATCC 19096</strain>
    </source>
</reference>
<dbReference type="Proteomes" id="UP000573001">
    <property type="component" value="Unassembled WGS sequence"/>
</dbReference>
<dbReference type="EMBL" id="JABMCE010000049">
    <property type="protein sequence ID" value="NUU12719.1"/>
    <property type="molecule type" value="Genomic_DNA"/>
</dbReference>
<organism evidence="2 3">
    <name type="scientific">Curtobacterium pusillum</name>
    <dbReference type="NCBI Taxonomy" id="69373"/>
    <lineage>
        <taxon>Bacteria</taxon>
        <taxon>Bacillati</taxon>
        <taxon>Actinomycetota</taxon>
        <taxon>Actinomycetes</taxon>
        <taxon>Micrococcales</taxon>
        <taxon>Microbacteriaceae</taxon>
        <taxon>Curtobacterium</taxon>
    </lineage>
</organism>
<sequence length="100" mass="11772">MVVMRARHARQIRSGIVLAREVWDLVLYMPGALVSCDTTRTRRLEAVAMVRESRAIHHRRQRERVRGFSERGTDDTQRSHRRSLPQPDQKEKNGRRKSDP</sequence>
<keyword evidence="3" id="KW-1185">Reference proteome</keyword>
<feature type="compositionally biased region" description="Basic and acidic residues" evidence="1">
    <location>
        <begin position="88"/>
        <end position="100"/>
    </location>
</feature>
<protein>
    <submittedName>
        <fullName evidence="2">Uncharacterized protein</fullName>
    </submittedName>
</protein>
<proteinExistence type="predicted"/>
<feature type="region of interest" description="Disordered" evidence="1">
    <location>
        <begin position="54"/>
        <end position="100"/>
    </location>
</feature>
<comment type="caution">
    <text evidence="2">The sequence shown here is derived from an EMBL/GenBank/DDBJ whole genome shotgun (WGS) entry which is preliminary data.</text>
</comment>
<gene>
    <name evidence="2" type="ORF">HP507_02530</name>
</gene>
<evidence type="ECO:0000256" key="1">
    <source>
        <dbReference type="SAM" id="MobiDB-lite"/>
    </source>
</evidence>
<dbReference type="RefSeq" id="WP_175350287.1">
    <property type="nucleotide sequence ID" value="NZ_BAAAWQ010000001.1"/>
</dbReference>
<name>A0ABX2M3J7_9MICO</name>
<evidence type="ECO:0000313" key="3">
    <source>
        <dbReference type="Proteomes" id="UP000573001"/>
    </source>
</evidence>
<accession>A0ABX2M3J7</accession>